<evidence type="ECO:0000313" key="3">
    <source>
        <dbReference type="Proteomes" id="UP000729402"/>
    </source>
</evidence>
<protein>
    <submittedName>
        <fullName evidence="2">Uncharacterized protein</fullName>
    </submittedName>
</protein>
<sequence>MPNQSHVSLVQPTNHRTRLATSAVAPRPRPYHAAPAPPVPRALVPRTPLPPRPPPPPPRLPRRACTAASPPRTPRRLPRWSLLPPASHPPRLLRSTWLRGLVAQEARGERRAGMRTGVVDDMERGEARQLLSSPGIIPSRTLCALSPCSKKRQGTQ</sequence>
<proteinExistence type="predicted"/>
<dbReference type="EMBL" id="JAAALK010000117">
    <property type="protein sequence ID" value="KAG8081638.1"/>
    <property type="molecule type" value="Genomic_DNA"/>
</dbReference>
<feature type="region of interest" description="Disordered" evidence="1">
    <location>
        <begin position="1"/>
        <end position="91"/>
    </location>
</feature>
<feature type="compositionally biased region" description="Polar residues" evidence="1">
    <location>
        <begin position="1"/>
        <end position="14"/>
    </location>
</feature>
<feature type="compositionally biased region" description="Low complexity" evidence="1">
    <location>
        <begin position="23"/>
        <end position="34"/>
    </location>
</feature>
<name>A0A8J5TFI7_ZIZPA</name>
<accession>A0A8J5TFI7</accession>
<feature type="compositionally biased region" description="Pro residues" evidence="1">
    <location>
        <begin position="47"/>
        <end position="59"/>
    </location>
</feature>
<evidence type="ECO:0000256" key="1">
    <source>
        <dbReference type="SAM" id="MobiDB-lite"/>
    </source>
</evidence>
<reference evidence="2" key="1">
    <citation type="journal article" date="2021" name="bioRxiv">
        <title>Whole Genome Assembly and Annotation of Northern Wild Rice, Zizania palustris L., Supports a Whole Genome Duplication in the Zizania Genus.</title>
        <authorList>
            <person name="Haas M."/>
            <person name="Kono T."/>
            <person name="Macchietto M."/>
            <person name="Millas R."/>
            <person name="McGilp L."/>
            <person name="Shao M."/>
            <person name="Duquette J."/>
            <person name="Hirsch C.N."/>
            <person name="Kimball J."/>
        </authorList>
    </citation>
    <scope>NUCLEOTIDE SEQUENCE</scope>
    <source>
        <tissue evidence="2">Fresh leaf tissue</tissue>
    </source>
</reference>
<comment type="caution">
    <text evidence="2">The sequence shown here is derived from an EMBL/GenBank/DDBJ whole genome shotgun (WGS) entry which is preliminary data.</text>
</comment>
<dbReference type="AlphaFoldDB" id="A0A8J5TFI7"/>
<keyword evidence="3" id="KW-1185">Reference proteome</keyword>
<organism evidence="2 3">
    <name type="scientific">Zizania palustris</name>
    <name type="common">Northern wild rice</name>
    <dbReference type="NCBI Taxonomy" id="103762"/>
    <lineage>
        <taxon>Eukaryota</taxon>
        <taxon>Viridiplantae</taxon>
        <taxon>Streptophyta</taxon>
        <taxon>Embryophyta</taxon>
        <taxon>Tracheophyta</taxon>
        <taxon>Spermatophyta</taxon>
        <taxon>Magnoliopsida</taxon>
        <taxon>Liliopsida</taxon>
        <taxon>Poales</taxon>
        <taxon>Poaceae</taxon>
        <taxon>BOP clade</taxon>
        <taxon>Oryzoideae</taxon>
        <taxon>Oryzeae</taxon>
        <taxon>Zizaniinae</taxon>
        <taxon>Zizania</taxon>
    </lineage>
</organism>
<reference evidence="2" key="2">
    <citation type="submission" date="2021-02" db="EMBL/GenBank/DDBJ databases">
        <authorList>
            <person name="Kimball J.A."/>
            <person name="Haas M.W."/>
            <person name="Macchietto M."/>
            <person name="Kono T."/>
            <person name="Duquette J."/>
            <person name="Shao M."/>
        </authorList>
    </citation>
    <scope>NUCLEOTIDE SEQUENCE</scope>
    <source>
        <tissue evidence="2">Fresh leaf tissue</tissue>
    </source>
</reference>
<evidence type="ECO:0000313" key="2">
    <source>
        <dbReference type="EMBL" id="KAG8081638.1"/>
    </source>
</evidence>
<dbReference type="Proteomes" id="UP000729402">
    <property type="component" value="Unassembled WGS sequence"/>
</dbReference>
<gene>
    <name evidence="2" type="ORF">GUJ93_ZPchr0198g39</name>
</gene>